<evidence type="ECO:0000313" key="3">
    <source>
        <dbReference type="EMBL" id="KAK3168666.1"/>
    </source>
</evidence>
<sequence>MELYMCGFNAHHQLLDQDRHHNDDVAGFERVYRAPGIDVRCALWSSTVIDIDGTLVHRGFRPSGLGPVVIEGPWPRNIRTIFGDTSGVLGALSKNGSVYLFTDDMYGSKDPGFKKHHFSEDSFINRQNLSIEHLAIADNGEFCISTNMASHQRTSSGFSSPLSAETPRVQLSIPTAKLEIHTFASFEEFLSSEPPTSTYSLFSPLVSLLASATCFTALTVTQEVLTFGSALHPQTLGRSPTPSSPAEKPCLVPFLGGIPIRKIAVGGWIGAAVSEDSDLYIWGGQAGEAKKVNALPRPSDGAEVALVDIDGGVDVVDVGVGSGHILALTRDGKVWVTGEGEYGQLGTGTKAFEEDWLQVRGEWEGKGRVVEAREDDPSLRASPTANSHDLFKNVHRDREIIRVTTNFDENIPDEFCDFNITILGTGAGEPATARAAGRTSVAPLGFGVTSLITTQ</sequence>
<dbReference type="AlphaFoldDB" id="A0AAD9Z0G7"/>
<dbReference type="InterPro" id="IPR000408">
    <property type="entry name" value="Reg_chr_condens"/>
</dbReference>
<protein>
    <recommendedName>
        <fullName evidence="5">RCC1/BLIP-II protein</fullName>
    </recommendedName>
</protein>
<gene>
    <name evidence="3" type="ORF">OEA41_005114</name>
</gene>
<dbReference type="SUPFAM" id="SSF50985">
    <property type="entry name" value="RCC1/BLIP-II"/>
    <property type="match status" value="1"/>
</dbReference>
<dbReference type="EMBL" id="JASNWA010000010">
    <property type="protein sequence ID" value="KAK3168666.1"/>
    <property type="molecule type" value="Genomic_DNA"/>
</dbReference>
<accession>A0AAD9Z0G7</accession>
<keyword evidence="4" id="KW-1185">Reference proteome</keyword>
<evidence type="ECO:0000256" key="2">
    <source>
        <dbReference type="PROSITE-ProRule" id="PRU00235"/>
    </source>
</evidence>
<evidence type="ECO:0000256" key="1">
    <source>
        <dbReference type="ARBA" id="ARBA00022737"/>
    </source>
</evidence>
<evidence type="ECO:0008006" key="5">
    <source>
        <dbReference type="Google" id="ProtNLM"/>
    </source>
</evidence>
<dbReference type="PANTHER" id="PTHR22870">
    <property type="entry name" value="REGULATOR OF CHROMOSOME CONDENSATION"/>
    <property type="match status" value="1"/>
</dbReference>
<dbReference type="InterPro" id="IPR051210">
    <property type="entry name" value="Ub_ligase/GEF_domain"/>
</dbReference>
<proteinExistence type="predicted"/>
<dbReference type="Proteomes" id="UP001276659">
    <property type="component" value="Unassembled WGS sequence"/>
</dbReference>
<evidence type="ECO:0000313" key="4">
    <source>
        <dbReference type="Proteomes" id="UP001276659"/>
    </source>
</evidence>
<feature type="repeat" description="RCC1" evidence="2">
    <location>
        <begin position="222"/>
        <end position="276"/>
    </location>
</feature>
<dbReference type="PROSITE" id="PS50012">
    <property type="entry name" value="RCC1_3"/>
    <property type="match status" value="1"/>
</dbReference>
<dbReference type="Pfam" id="PF13540">
    <property type="entry name" value="RCC1_2"/>
    <property type="match status" value="1"/>
</dbReference>
<dbReference type="InterPro" id="IPR009091">
    <property type="entry name" value="RCC1/BLIP-II"/>
</dbReference>
<comment type="caution">
    <text evidence="3">The sequence shown here is derived from an EMBL/GenBank/DDBJ whole genome shotgun (WGS) entry which is preliminary data.</text>
</comment>
<name>A0AAD9Z0G7_9LECA</name>
<reference evidence="3" key="1">
    <citation type="submission" date="2022-11" db="EMBL/GenBank/DDBJ databases">
        <title>Chromosomal genome sequence assembly and mating type (MAT) locus characterization of the leprose asexual lichenized fungus Lepraria neglecta (Nyl.) Erichsen.</title>
        <authorList>
            <person name="Allen J.L."/>
            <person name="Pfeffer B."/>
        </authorList>
    </citation>
    <scope>NUCLEOTIDE SEQUENCE</scope>
    <source>
        <strain evidence="3">Allen 5258</strain>
    </source>
</reference>
<keyword evidence="1" id="KW-0677">Repeat</keyword>
<organism evidence="3 4">
    <name type="scientific">Lepraria neglecta</name>
    <dbReference type="NCBI Taxonomy" id="209136"/>
    <lineage>
        <taxon>Eukaryota</taxon>
        <taxon>Fungi</taxon>
        <taxon>Dikarya</taxon>
        <taxon>Ascomycota</taxon>
        <taxon>Pezizomycotina</taxon>
        <taxon>Lecanoromycetes</taxon>
        <taxon>OSLEUM clade</taxon>
        <taxon>Lecanoromycetidae</taxon>
        <taxon>Lecanorales</taxon>
        <taxon>Lecanorineae</taxon>
        <taxon>Stereocaulaceae</taxon>
        <taxon>Lepraria</taxon>
    </lineage>
</organism>
<dbReference type="PANTHER" id="PTHR22870:SF408">
    <property type="entry name" value="OS09G0560450 PROTEIN"/>
    <property type="match status" value="1"/>
</dbReference>
<dbReference type="Gene3D" id="2.130.10.30">
    <property type="entry name" value="Regulator of chromosome condensation 1/beta-lactamase-inhibitor protein II"/>
    <property type="match status" value="1"/>
</dbReference>